<reference evidence="9" key="2">
    <citation type="submission" date="2023-06" db="EMBL/GenBank/DDBJ databases">
        <authorList>
            <person name="Ma L."/>
            <person name="Liu K.-W."/>
            <person name="Li Z."/>
            <person name="Hsiao Y.-Y."/>
            <person name="Qi Y."/>
            <person name="Fu T."/>
            <person name="Tang G."/>
            <person name="Zhang D."/>
            <person name="Sun W.-H."/>
            <person name="Liu D.-K."/>
            <person name="Li Y."/>
            <person name="Chen G.-Z."/>
            <person name="Liu X.-D."/>
            <person name="Liao X.-Y."/>
            <person name="Jiang Y.-T."/>
            <person name="Yu X."/>
            <person name="Hao Y."/>
            <person name="Huang J."/>
            <person name="Zhao X.-W."/>
            <person name="Ke S."/>
            <person name="Chen Y.-Y."/>
            <person name="Wu W.-L."/>
            <person name="Hsu J.-L."/>
            <person name="Lin Y.-F."/>
            <person name="Huang M.-D."/>
            <person name="Li C.-Y."/>
            <person name="Huang L."/>
            <person name="Wang Z.-W."/>
            <person name="Zhao X."/>
            <person name="Zhong W.-Y."/>
            <person name="Peng D.-H."/>
            <person name="Ahmad S."/>
            <person name="Lan S."/>
            <person name="Zhang J.-S."/>
            <person name="Tsai W.-C."/>
            <person name="Van De Peer Y."/>
            <person name="Liu Z.-J."/>
        </authorList>
    </citation>
    <scope>NUCLEOTIDE SEQUENCE</scope>
    <source>
        <strain evidence="9">CP</strain>
        <tissue evidence="9">Leaves</tissue>
    </source>
</reference>
<dbReference type="GO" id="GO:0043531">
    <property type="term" value="F:ADP binding"/>
    <property type="evidence" value="ECO:0007669"/>
    <property type="project" value="InterPro"/>
</dbReference>
<dbReference type="EMBL" id="JAUJYO010000017">
    <property type="protein sequence ID" value="KAK1293536.1"/>
    <property type="molecule type" value="Genomic_DNA"/>
</dbReference>
<dbReference type="PANTHER" id="PTHR36766">
    <property type="entry name" value="PLANT BROAD-SPECTRUM MILDEW RESISTANCE PROTEIN RPW8"/>
    <property type="match status" value="1"/>
</dbReference>
<keyword evidence="4" id="KW-0547">Nucleotide-binding</keyword>
<protein>
    <submittedName>
        <fullName evidence="9">Disease resistance protein RGA4</fullName>
    </submittedName>
</protein>
<proteinExistence type="inferred from homology"/>
<evidence type="ECO:0000313" key="9">
    <source>
        <dbReference type="EMBL" id="KAK1293536.1"/>
    </source>
</evidence>
<dbReference type="Gene3D" id="1.20.5.4130">
    <property type="match status" value="1"/>
</dbReference>
<dbReference type="InterPro" id="IPR041118">
    <property type="entry name" value="Rx_N"/>
</dbReference>
<dbReference type="Pfam" id="PF00931">
    <property type="entry name" value="NB-ARC"/>
    <property type="match status" value="1"/>
</dbReference>
<feature type="domain" description="Disease resistance N-terminal" evidence="8">
    <location>
        <begin position="8"/>
        <end position="92"/>
    </location>
</feature>
<dbReference type="Proteomes" id="UP001180020">
    <property type="component" value="Unassembled WGS sequence"/>
</dbReference>
<name>A0AAV9CY89_ACOCL</name>
<comment type="similarity">
    <text evidence="1">Belongs to the disease resistance NB-LRR family.</text>
</comment>
<keyword evidence="6" id="KW-0067">ATP-binding</keyword>
<keyword evidence="5" id="KW-0611">Plant defense</keyword>
<evidence type="ECO:0000313" key="10">
    <source>
        <dbReference type="Proteomes" id="UP001180020"/>
    </source>
</evidence>
<dbReference type="FunFam" id="3.40.50.300:FF:001091">
    <property type="entry name" value="Probable disease resistance protein At1g61300"/>
    <property type="match status" value="1"/>
</dbReference>
<dbReference type="AlphaFoldDB" id="A0AAV9CY89"/>
<reference evidence="9" key="1">
    <citation type="journal article" date="2023" name="Nat. Commun.">
        <title>Diploid and tetraploid genomes of Acorus and the evolution of monocots.</title>
        <authorList>
            <person name="Ma L."/>
            <person name="Liu K.W."/>
            <person name="Li Z."/>
            <person name="Hsiao Y.Y."/>
            <person name="Qi Y."/>
            <person name="Fu T."/>
            <person name="Tang G.D."/>
            <person name="Zhang D."/>
            <person name="Sun W.H."/>
            <person name="Liu D.K."/>
            <person name="Li Y."/>
            <person name="Chen G.Z."/>
            <person name="Liu X.D."/>
            <person name="Liao X.Y."/>
            <person name="Jiang Y.T."/>
            <person name="Yu X."/>
            <person name="Hao Y."/>
            <person name="Huang J."/>
            <person name="Zhao X.W."/>
            <person name="Ke S."/>
            <person name="Chen Y.Y."/>
            <person name="Wu W.L."/>
            <person name="Hsu J.L."/>
            <person name="Lin Y.F."/>
            <person name="Huang M.D."/>
            <person name="Li C.Y."/>
            <person name="Huang L."/>
            <person name="Wang Z.W."/>
            <person name="Zhao X."/>
            <person name="Zhong W.Y."/>
            <person name="Peng D.H."/>
            <person name="Ahmad S."/>
            <person name="Lan S."/>
            <person name="Zhang J.S."/>
            <person name="Tsai W.C."/>
            <person name="Van de Peer Y."/>
            <person name="Liu Z.J."/>
        </authorList>
    </citation>
    <scope>NUCLEOTIDE SEQUENCE</scope>
    <source>
        <strain evidence="9">CP</strain>
    </source>
</reference>
<sequence>MAVPIFIMDEMLKRLSELVEHELVMQWGVKDDFNELTKNLGTIKEVLQDTENKELPDRTVQRWLDELRDVMYDAEDIIDDCSFDIHVNNNNNSSSSLMTSRGTVSRRHSFSSLSRLCSILKTMAVFYKKGKGVVNRHDIEKRIQEINGRLEQIQKKRQLIQFVPTFPTEERSSVSTFWKFQPPETMMSYDIDSNIIGIDGDTERLVQLLTGPTNGGGGGVFAIVGMAGIGKTTLAKKVFNNDRIKSHFEGKIWVCVSKDYEEADVLKRIIRSAGEVWGEAQTKRELYSIVNEAFEGRRILLVLDELWDGGLKSVISVFTADTRVLITTRNEEIARQMGGSLICTHEMKLLSHNDAWSLLGKARGGFSRRINDCPSLMAAKPMFRSPIVLS</sequence>
<dbReference type="InterPro" id="IPR038005">
    <property type="entry name" value="RX-like_CC"/>
</dbReference>
<evidence type="ECO:0000256" key="2">
    <source>
        <dbReference type="ARBA" id="ARBA00022614"/>
    </source>
</evidence>
<evidence type="ECO:0000259" key="7">
    <source>
        <dbReference type="Pfam" id="PF00931"/>
    </source>
</evidence>
<keyword evidence="10" id="KW-1185">Reference proteome</keyword>
<organism evidence="9 10">
    <name type="scientific">Acorus calamus</name>
    <name type="common">Sweet flag</name>
    <dbReference type="NCBI Taxonomy" id="4465"/>
    <lineage>
        <taxon>Eukaryota</taxon>
        <taxon>Viridiplantae</taxon>
        <taxon>Streptophyta</taxon>
        <taxon>Embryophyta</taxon>
        <taxon>Tracheophyta</taxon>
        <taxon>Spermatophyta</taxon>
        <taxon>Magnoliopsida</taxon>
        <taxon>Liliopsida</taxon>
        <taxon>Acoraceae</taxon>
        <taxon>Acorus</taxon>
    </lineage>
</organism>
<keyword evidence="2" id="KW-0433">Leucine-rich repeat</keyword>
<evidence type="ECO:0000256" key="5">
    <source>
        <dbReference type="ARBA" id="ARBA00022821"/>
    </source>
</evidence>
<evidence type="ECO:0000259" key="8">
    <source>
        <dbReference type="Pfam" id="PF18052"/>
    </source>
</evidence>
<dbReference type="InterPro" id="IPR002182">
    <property type="entry name" value="NB-ARC"/>
</dbReference>
<evidence type="ECO:0000256" key="3">
    <source>
        <dbReference type="ARBA" id="ARBA00022737"/>
    </source>
</evidence>
<dbReference type="InterPro" id="IPR027417">
    <property type="entry name" value="P-loop_NTPase"/>
</dbReference>
<dbReference type="PANTHER" id="PTHR36766:SF70">
    <property type="entry name" value="DISEASE RESISTANCE PROTEIN RGA4"/>
    <property type="match status" value="1"/>
</dbReference>
<keyword evidence="3" id="KW-0677">Repeat</keyword>
<evidence type="ECO:0000256" key="6">
    <source>
        <dbReference type="ARBA" id="ARBA00022840"/>
    </source>
</evidence>
<gene>
    <name evidence="9" type="primary">RGA4</name>
    <name evidence="9" type="ORF">QJS10_CPB17g00722</name>
</gene>
<dbReference type="Pfam" id="PF18052">
    <property type="entry name" value="Rx_N"/>
    <property type="match status" value="1"/>
</dbReference>
<dbReference type="GO" id="GO:0005524">
    <property type="term" value="F:ATP binding"/>
    <property type="evidence" value="ECO:0007669"/>
    <property type="project" value="UniProtKB-KW"/>
</dbReference>
<dbReference type="Gene3D" id="3.40.50.300">
    <property type="entry name" value="P-loop containing nucleotide triphosphate hydrolases"/>
    <property type="match status" value="1"/>
</dbReference>
<dbReference type="GO" id="GO:0006952">
    <property type="term" value="P:defense response"/>
    <property type="evidence" value="ECO:0007669"/>
    <property type="project" value="UniProtKB-KW"/>
</dbReference>
<dbReference type="PRINTS" id="PR00364">
    <property type="entry name" value="DISEASERSIST"/>
</dbReference>
<dbReference type="SUPFAM" id="SSF52540">
    <property type="entry name" value="P-loop containing nucleoside triphosphate hydrolases"/>
    <property type="match status" value="1"/>
</dbReference>
<evidence type="ECO:0000256" key="4">
    <source>
        <dbReference type="ARBA" id="ARBA00022741"/>
    </source>
</evidence>
<evidence type="ECO:0000256" key="1">
    <source>
        <dbReference type="ARBA" id="ARBA00008894"/>
    </source>
</evidence>
<dbReference type="CDD" id="cd14798">
    <property type="entry name" value="RX-CC_like"/>
    <property type="match status" value="1"/>
</dbReference>
<comment type="caution">
    <text evidence="9">The sequence shown here is derived from an EMBL/GenBank/DDBJ whole genome shotgun (WGS) entry which is preliminary data.</text>
</comment>
<accession>A0AAV9CY89</accession>
<feature type="domain" description="NB-ARC" evidence="7">
    <location>
        <begin position="203"/>
        <end position="361"/>
    </location>
</feature>